<name>A0A6J5NGA3_9CAUD</name>
<organism evidence="1">
    <name type="scientific">uncultured Caudovirales phage</name>
    <dbReference type="NCBI Taxonomy" id="2100421"/>
    <lineage>
        <taxon>Viruses</taxon>
        <taxon>Duplodnaviria</taxon>
        <taxon>Heunggongvirae</taxon>
        <taxon>Uroviricota</taxon>
        <taxon>Caudoviricetes</taxon>
        <taxon>Peduoviridae</taxon>
        <taxon>Maltschvirus</taxon>
        <taxon>Maltschvirus maltsch</taxon>
    </lineage>
</organism>
<accession>A0A6J5NGA3</accession>
<dbReference type="EMBL" id="LR796651">
    <property type="protein sequence ID" value="CAB4157742.1"/>
    <property type="molecule type" value="Genomic_DNA"/>
</dbReference>
<sequence>MANSDKNILITPNTGSSTLNPTIAFTGSDNVPITLRVLDTATVSFEGSAGQLFSIINSLTGTIFSVNDISGMPSIEVLDTGIINLYGTVLVNGKDNEIMAIMGAY</sequence>
<proteinExistence type="predicted"/>
<reference evidence="1" key="1">
    <citation type="submission" date="2020-04" db="EMBL/GenBank/DDBJ databases">
        <authorList>
            <person name="Chiriac C."/>
            <person name="Salcher M."/>
            <person name="Ghai R."/>
            <person name="Kavagutti S V."/>
        </authorList>
    </citation>
    <scope>NUCLEOTIDE SEQUENCE</scope>
</reference>
<protein>
    <submittedName>
        <fullName evidence="1">Uncharacterized protein</fullName>
    </submittedName>
</protein>
<gene>
    <name evidence="1" type="ORF">UFOVP694_44</name>
</gene>
<evidence type="ECO:0000313" key="1">
    <source>
        <dbReference type="EMBL" id="CAB4157742.1"/>
    </source>
</evidence>